<reference evidence="2" key="1">
    <citation type="submission" date="2020-01" db="EMBL/GenBank/DDBJ databases">
        <authorList>
            <person name="Meier V. D."/>
            <person name="Meier V D."/>
        </authorList>
    </citation>
    <scope>NUCLEOTIDE SEQUENCE</scope>
    <source>
        <strain evidence="2">HLG_WM_MAG_10</strain>
    </source>
</reference>
<evidence type="ECO:0000313" key="2">
    <source>
        <dbReference type="EMBL" id="CAA6817301.1"/>
    </source>
</evidence>
<dbReference type="EMBL" id="CACVAQ010000249">
    <property type="protein sequence ID" value="CAA6817301.1"/>
    <property type="molecule type" value="Genomic_DNA"/>
</dbReference>
<dbReference type="Pfam" id="PF18962">
    <property type="entry name" value="Por_Secre_tail"/>
    <property type="match status" value="1"/>
</dbReference>
<proteinExistence type="predicted"/>
<accession>A0A6S6T2H5</accession>
<organism evidence="2">
    <name type="scientific">uncultured Aureispira sp</name>
    <dbReference type="NCBI Taxonomy" id="1331704"/>
    <lineage>
        <taxon>Bacteria</taxon>
        <taxon>Pseudomonadati</taxon>
        <taxon>Bacteroidota</taxon>
        <taxon>Saprospiria</taxon>
        <taxon>Saprospirales</taxon>
        <taxon>Saprospiraceae</taxon>
        <taxon>Aureispira</taxon>
        <taxon>environmental samples</taxon>
    </lineage>
</organism>
<name>A0A6S6T2H5_9BACT</name>
<sequence>ELQIKVFDNLGQVVLEQQTKDKQTSLNLNHLPQGVYYINIQQDKKVSTHKVVKY</sequence>
<feature type="non-terminal residue" evidence="2">
    <location>
        <position position="1"/>
    </location>
</feature>
<dbReference type="InterPro" id="IPR026444">
    <property type="entry name" value="Secre_tail"/>
</dbReference>
<dbReference type="AlphaFoldDB" id="A0A6S6T2H5"/>
<gene>
    <name evidence="2" type="ORF">HELGO_WM43056</name>
</gene>
<dbReference type="NCBIfam" id="TIGR04183">
    <property type="entry name" value="Por_Secre_tail"/>
    <property type="match status" value="1"/>
</dbReference>
<protein>
    <recommendedName>
        <fullName evidence="1">Secretion system C-terminal sorting domain-containing protein</fullName>
    </recommendedName>
</protein>
<evidence type="ECO:0000259" key="1">
    <source>
        <dbReference type="Pfam" id="PF18962"/>
    </source>
</evidence>
<feature type="domain" description="Secretion system C-terminal sorting" evidence="1">
    <location>
        <begin position="2"/>
        <end position="52"/>
    </location>
</feature>